<feature type="domain" description="Acyl-CoA dehydrogenase/oxidase C-terminal" evidence="9">
    <location>
        <begin position="256"/>
        <end position="406"/>
    </location>
</feature>
<dbReference type="GO" id="GO:0003995">
    <property type="term" value="F:acyl-CoA dehydrogenase activity"/>
    <property type="evidence" value="ECO:0007669"/>
    <property type="project" value="TreeGrafter"/>
</dbReference>
<organism evidence="12 13">
    <name type="scientific">Streptomyces tuirus</name>
    <dbReference type="NCBI Taxonomy" id="68278"/>
    <lineage>
        <taxon>Bacteria</taxon>
        <taxon>Bacillati</taxon>
        <taxon>Actinomycetota</taxon>
        <taxon>Actinomycetes</taxon>
        <taxon>Kitasatosporales</taxon>
        <taxon>Streptomycetaceae</taxon>
        <taxon>Streptomyces</taxon>
    </lineage>
</organism>
<evidence type="ECO:0000256" key="7">
    <source>
        <dbReference type="RuleBase" id="RU362125"/>
    </source>
</evidence>
<dbReference type="Gene3D" id="2.40.110.10">
    <property type="entry name" value="Butyryl-CoA Dehydrogenase, subunit A, domain 2"/>
    <property type="match status" value="1"/>
</dbReference>
<feature type="domain" description="Acyl-CoA dehydrogenase/oxidase N-terminal" evidence="11">
    <location>
        <begin position="28"/>
        <end position="141"/>
    </location>
</feature>
<evidence type="ECO:0000256" key="4">
    <source>
        <dbReference type="ARBA" id="ARBA00022630"/>
    </source>
</evidence>
<evidence type="ECO:0000256" key="3">
    <source>
        <dbReference type="ARBA" id="ARBA00011738"/>
    </source>
</evidence>
<dbReference type="Proteomes" id="UP000682308">
    <property type="component" value="Unassembled WGS sequence"/>
</dbReference>
<dbReference type="AlphaFoldDB" id="A0A941FDJ3"/>
<keyword evidence="5 7" id="KW-0274">FAD</keyword>
<name>A0A941FDJ3_9ACTN</name>
<dbReference type="SUPFAM" id="SSF47203">
    <property type="entry name" value="Acyl-CoA dehydrogenase C-terminal domain-like"/>
    <property type="match status" value="1"/>
</dbReference>
<dbReference type="GO" id="GO:0050660">
    <property type="term" value="F:flavin adenine dinucleotide binding"/>
    <property type="evidence" value="ECO:0007669"/>
    <property type="project" value="InterPro"/>
</dbReference>
<dbReference type="InterPro" id="IPR009075">
    <property type="entry name" value="AcylCo_DH/oxidase_C"/>
</dbReference>
<evidence type="ECO:0000256" key="1">
    <source>
        <dbReference type="ARBA" id="ARBA00001974"/>
    </source>
</evidence>
<dbReference type="PANTHER" id="PTHR48083">
    <property type="entry name" value="MEDIUM-CHAIN SPECIFIC ACYL-COA DEHYDROGENASE, MITOCHONDRIAL-RELATED"/>
    <property type="match status" value="1"/>
</dbReference>
<dbReference type="EMBL" id="JAGTPG010000001">
    <property type="protein sequence ID" value="MBR8638391.1"/>
    <property type="molecule type" value="Genomic_DNA"/>
</dbReference>
<dbReference type="InterPro" id="IPR006091">
    <property type="entry name" value="Acyl-CoA_Oxase/DH_mid-dom"/>
</dbReference>
<keyword evidence="4 7" id="KW-0285">Flavoprotein</keyword>
<dbReference type="Pfam" id="PF00441">
    <property type="entry name" value="Acyl-CoA_dh_1"/>
    <property type="match status" value="1"/>
</dbReference>
<evidence type="ECO:0000256" key="5">
    <source>
        <dbReference type="ARBA" id="ARBA00022827"/>
    </source>
</evidence>
<dbReference type="GO" id="GO:0005737">
    <property type="term" value="C:cytoplasm"/>
    <property type="evidence" value="ECO:0007669"/>
    <property type="project" value="TreeGrafter"/>
</dbReference>
<protein>
    <submittedName>
        <fullName evidence="12">Acyl-CoA dehydrogenase family protein</fullName>
    </submittedName>
</protein>
<accession>A0A941FDJ3</accession>
<evidence type="ECO:0000313" key="13">
    <source>
        <dbReference type="Proteomes" id="UP000682308"/>
    </source>
</evidence>
<feature type="region of interest" description="Disordered" evidence="8">
    <location>
        <begin position="411"/>
        <end position="448"/>
    </location>
</feature>
<sequence length="448" mass="47715">MRRAPKPVRPSAGGPVPIQFDVDPTVAQLATTTAEFVREVVIPAERECGGSVHDAPEALRETLQKAARDAGVFAPHVPTRWGGRGLDLRGQAVVFEAVGYSLLGPLALNCAAPDEGNMHLLEKVATQEQKQRYLRPLAAGETRSCFAMTEPAPGAGADPRSLRTTATRVPGGWRIDGRKWFITGAQGAGFAIVMARTTGDPGDPGGATMFLVDAGTPGMSIVRTIETLDESLFAGHSEIVFEGCVVGEEQVLGAVDRGFEGAQVRLGPARLTHCMRWLGAARRAQDVALERAGSRMAFGSALGDLGMVQQMLADSEIDIEASRALILRTAWELDTGSAAAIQLTSVSKTFVAEAVNRVVDRAVQICGALGISAADAPLARLFREVRPFRIYDGPSETHRFAIARRAVRPYRQPRPQPADVTARRPVQMGEAGQSVTGQDAVRGGGRQP</sequence>
<comment type="similarity">
    <text evidence="2 7">Belongs to the acyl-CoA dehydrogenase family.</text>
</comment>
<evidence type="ECO:0000256" key="6">
    <source>
        <dbReference type="ARBA" id="ARBA00023002"/>
    </source>
</evidence>
<evidence type="ECO:0000259" key="11">
    <source>
        <dbReference type="Pfam" id="PF02771"/>
    </source>
</evidence>
<dbReference type="Pfam" id="PF02771">
    <property type="entry name" value="Acyl-CoA_dh_N"/>
    <property type="match status" value="1"/>
</dbReference>
<dbReference type="Gene3D" id="1.20.140.10">
    <property type="entry name" value="Butyryl-CoA Dehydrogenase, subunit A, domain 3"/>
    <property type="match status" value="1"/>
</dbReference>
<gene>
    <name evidence="12" type="ORF">KEF29_01490</name>
</gene>
<comment type="subunit">
    <text evidence="3">Homodimer.</text>
</comment>
<dbReference type="Pfam" id="PF02770">
    <property type="entry name" value="Acyl-CoA_dh_M"/>
    <property type="match status" value="1"/>
</dbReference>
<dbReference type="InterPro" id="IPR009100">
    <property type="entry name" value="AcylCoA_DH/oxidase_NM_dom_sf"/>
</dbReference>
<dbReference type="InterPro" id="IPR046373">
    <property type="entry name" value="Acyl-CoA_Oxase/DH_mid-dom_sf"/>
</dbReference>
<evidence type="ECO:0000259" key="9">
    <source>
        <dbReference type="Pfam" id="PF00441"/>
    </source>
</evidence>
<evidence type="ECO:0000256" key="8">
    <source>
        <dbReference type="SAM" id="MobiDB-lite"/>
    </source>
</evidence>
<reference evidence="12 13" key="1">
    <citation type="submission" date="2021-04" db="EMBL/GenBank/DDBJ databases">
        <title>Characterization of the biosynthetic gene cluster of new lipopeptides with antitumor activity in the genome of the marine Streptomyces PHM034.</title>
        <authorList>
            <person name="Ceniceros A."/>
            <person name="Canedo L."/>
            <person name="Mendez C."/>
            <person name="Olano C."/>
            <person name="Schleissner C."/>
            <person name="Cuevas C."/>
            <person name="De La Calle F."/>
            <person name="Salas J.A."/>
        </authorList>
    </citation>
    <scope>NUCLEOTIDE SEQUENCE [LARGE SCALE GENOMIC DNA]</scope>
    <source>
        <strain evidence="12 13">PHM034</strain>
    </source>
</reference>
<evidence type="ECO:0000259" key="10">
    <source>
        <dbReference type="Pfam" id="PF02770"/>
    </source>
</evidence>
<dbReference type="GO" id="GO:0033539">
    <property type="term" value="P:fatty acid beta-oxidation using acyl-CoA dehydrogenase"/>
    <property type="evidence" value="ECO:0007669"/>
    <property type="project" value="TreeGrafter"/>
</dbReference>
<dbReference type="InterPro" id="IPR050741">
    <property type="entry name" value="Acyl-CoA_dehydrogenase"/>
</dbReference>
<evidence type="ECO:0000313" key="12">
    <source>
        <dbReference type="EMBL" id="MBR8638391.1"/>
    </source>
</evidence>
<proteinExistence type="inferred from homology"/>
<comment type="caution">
    <text evidence="12">The sequence shown here is derived from an EMBL/GenBank/DDBJ whole genome shotgun (WGS) entry which is preliminary data.</text>
</comment>
<keyword evidence="6 7" id="KW-0560">Oxidoreductase</keyword>
<dbReference type="InterPro" id="IPR036250">
    <property type="entry name" value="AcylCo_DH-like_C"/>
</dbReference>
<keyword evidence="13" id="KW-1185">Reference proteome</keyword>
<dbReference type="PANTHER" id="PTHR48083:SF13">
    <property type="entry name" value="ACYL-COA DEHYDROGENASE FAMILY MEMBER 11"/>
    <property type="match status" value="1"/>
</dbReference>
<dbReference type="InterPro" id="IPR013786">
    <property type="entry name" value="AcylCoA_DH/ox_N"/>
</dbReference>
<dbReference type="SUPFAM" id="SSF56645">
    <property type="entry name" value="Acyl-CoA dehydrogenase NM domain-like"/>
    <property type="match status" value="1"/>
</dbReference>
<feature type="domain" description="Acyl-CoA oxidase/dehydrogenase middle" evidence="10">
    <location>
        <begin position="145"/>
        <end position="243"/>
    </location>
</feature>
<dbReference type="Gene3D" id="1.10.540.10">
    <property type="entry name" value="Acyl-CoA dehydrogenase/oxidase, N-terminal domain"/>
    <property type="match status" value="1"/>
</dbReference>
<dbReference type="InterPro" id="IPR037069">
    <property type="entry name" value="AcylCoA_DH/ox_N_sf"/>
</dbReference>
<comment type="cofactor">
    <cofactor evidence="1 7">
        <name>FAD</name>
        <dbReference type="ChEBI" id="CHEBI:57692"/>
    </cofactor>
</comment>
<evidence type="ECO:0000256" key="2">
    <source>
        <dbReference type="ARBA" id="ARBA00009347"/>
    </source>
</evidence>